<keyword evidence="2" id="KW-1185">Reference proteome</keyword>
<dbReference type="Proteomes" id="UP000789759">
    <property type="component" value="Unassembled WGS sequence"/>
</dbReference>
<sequence length="72" mass="8191">FDIESIHSELCSVSSKSSYISDDGFVVLDKKYSNCNEKKCICIRLNNILPNYITKQNAFLINGVPVFENEEL</sequence>
<proteinExistence type="predicted"/>
<name>A0A9N9KAU0_9GLOM</name>
<evidence type="ECO:0000313" key="1">
    <source>
        <dbReference type="EMBL" id="CAG8816760.1"/>
    </source>
</evidence>
<gene>
    <name evidence="1" type="ORF">CPELLU_LOCUS19272</name>
</gene>
<dbReference type="EMBL" id="CAJVQA010044660">
    <property type="protein sequence ID" value="CAG8816760.1"/>
    <property type="molecule type" value="Genomic_DNA"/>
</dbReference>
<evidence type="ECO:0000313" key="2">
    <source>
        <dbReference type="Proteomes" id="UP000789759"/>
    </source>
</evidence>
<reference evidence="1" key="1">
    <citation type="submission" date="2021-06" db="EMBL/GenBank/DDBJ databases">
        <authorList>
            <person name="Kallberg Y."/>
            <person name="Tangrot J."/>
            <person name="Rosling A."/>
        </authorList>
    </citation>
    <scope>NUCLEOTIDE SEQUENCE</scope>
    <source>
        <strain evidence="1">FL966</strain>
    </source>
</reference>
<comment type="caution">
    <text evidence="1">The sequence shown here is derived from an EMBL/GenBank/DDBJ whole genome shotgun (WGS) entry which is preliminary data.</text>
</comment>
<protein>
    <submittedName>
        <fullName evidence="1">4400_t:CDS:1</fullName>
    </submittedName>
</protein>
<organism evidence="1 2">
    <name type="scientific">Cetraspora pellucida</name>
    <dbReference type="NCBI Taxonomy" id="1433469"/>
    <lineage>
        <taxon>Eukaryota</taxon>
        <taxon>Fungi</taxon>
        <taxon>Fungi incertae sedis</taxon>
        <taxon>Mucoromycota</taxon>
        <taxon>Glomeromycotina</taxon>
        <taxon>Glomeromycetes</taxon>
        <taxon>Diversisporales</taxon>
        <taxon>Gigasporaceae</taxon>
        <taxon>Cetraspora</taxon>
    </lineage>
</organism>
<feature type="non-terminal residue" evidence="1">
    <location>
        <position position="1"/>
    </location>
</feature>
<dbReference type="AlphaFoldDB" id="A0A9N9KAU0"/>
<accession>A0A9N9KAU0</accession>